<dbReference type="Pfam" id="PF10823">
    <property type="entry name" value="DUF2568"/>
    <property type="match status" value="1"/>
</dbReference>
<gene>
    <name evidence="2" type="ORF">BN159_0662</name>
</gene>
<sequence>MLEIFGREWRMAGAGGGAAGLDARPWDIANEALAFLLEIAALGFLGWWGFSAGHEGVPRILLGVGTPSLAILVWGLFAAPRARWRPRLALVLVVKALVLGGGAAALYAVGHPVAAGVVAVVTAVNTAVAEYFRASPSGVRSPDLS</sequence>
<dbReference type="AlphaFoldDB" id="K4QSQ1"/>
<dbReference type="KEGG" id="sdv:BN159_0662"/>
<keyword evidence="3" id="KW-1185">Reference proteome</keyword>
<dbReference type="EMBL" id="HE971709">
    <property type="protein sequence ID" value="CCK25041.1"/>
    <property type="molecule type" value="Genomic_DNA"/>
</dbReference>
<keyword evidence="1" id="KW-1133">Transmembrane helix</keyword>
<organism evidence="2 3">
    <name type="scientific">Streptomyces davaonensis (strain DSM 101723 / JCM 4913 / KCC S-0913 / 768)</name>
    <dbReference type="NCBI Taxonomy" id="1214101"/>
    <lineage>
        <taxon>Bacteria</taxon>
        <taxon>Bacillati</taxon>
        <taxon>Actinomycetota</taxon>
        <taxon>Actinomycetes</taxon>
        <taxon>Kitasatosporales</taxon>
        <taxon>Streptomycetaceae</taxon>
        <taxon>Streptomyces</taxon>
    </lineage>
</organism>
<dbReference type="HOGENOM" id="CLU_149376_0_0_11"/>
<dbReference type="PATRIC" id="fig|1214101.3.peg.671"/>
<keyword evidence="1" id="KW-0472">Membrane</keyword>
<reference evidence="2 3" key="1">
    <citation type="journal article" date="2012" name="J. Bacteriol.">
        <title>Genome sequence of the bacterium Streptomyces davawensis JCM 4913 and heterologous production of the unique antibiotic roseoflavin.</title>
        <authorList>
            <person name="Jankowitsch F."/>
            <person name="Schwarz J."/>
            <person name="Ruckert C."/>
            <person name="Gust B."/>
            <person name="Szczepanowski R."/>
            <person name="Blom J."/>
            <person name="Pelzer S."/>
            <person name="Kalinowski J."/>
            <person name="Mack M."/>
        </authorList>
    </citation>
    <scope>NUCLEOTIDE SEQUENCE [LARGE SCALE GENOMIC DNA]</scope>
    <source>
        <strain evidence="3">DSM 101723 / JCM 4913 / KCC S-0913 / 768</strain>
    </source>
</reference>
<evidence type="ECO:0000313" key="2">
    <source>
        <dbReference type="EMBL" id="CCK25041.1"/>
    </source>
</evidence>
<dbReference type="RefSeq" id="WP_015655440.1">
    <property type="nucleotide sequence ID" value="NC_020504.1"/>
</dbReference>
<feature type="transmembrane region" description="Helical" evidence="1">
    <location>
        <begin position="32"/>
        <end position="50"/>
    </location>
</feature>
<feature type="transmembrane region" description="Helical" evidence="1">
    <location>
        <begin position="56"/>
        <end position="77"/>
    </location>
</feature>
<keyword evidence="1" id="KW-0812">Transmembrane</keyword>
<proteinExistence type="predicted"/>
<dbReference type="eggNOG" id="ENOG5033D6D">
    <property type="taxonomic scope" value="Bacteria"/>
</dbReference>
<feature type="transmembrane region" description="Helical" evidence="1">
    <location>
        <begin position="89"/>
        <end position="107"/>
    </location>
</feature>
<accession>K4QSQ1</accession>
<name>K4QSQ1_STRDJ</name>
<dbReference type="InterPro" id="IPR021214">
    <property type="entry name" value="DUF2568"/>
</dbReference>
<dbReference type="STRING" id="1214101.BN159_0662"/>
<protein>
    <submittedName>
        <fullName evidence="2">Putative membrane protein</fullName>
    </submittedName>
</protein>
<evidence type="ECO:0000256" key="1">
    <source>
        <dbReference type="SAM" id="Phobius"/>
    </source>
</evidence>
<dbReference type="Proteomes" id="UP000008043">
    <property type="component" value="Chromosome"/>
</dbReference>
<evidence type="ECO:0000313" key="3">
    <source>
        <dbReference type="Proteomes" id="UP000008043"/>
    </source>
</evidence>